<organism evidence="1 2">
    <name type="scientific">Apiospora saccharicola</name>
    <dbReference type="NCBI Taxonomy" id="335842"/>
    <lineage>
        <taxon>Eukaryota</taxon>
        <taxon>Fungi</taxon>
        <taxon>Dikarya</taxon>
        <taxon>Ascomycota</taxon>
        <taxon>Pezizomycotina</taxon>
        <taxon>Sordariomycetes</taxon>
        <taxon>Xylariomycetidae</taxon>
        <taxon>Amphisphaeriales</taxon>
        <taxon>Apiosporaceae</taxon>
        <taxon>Apiospora</taxon>
    </lineage>
</organism>
<accession>A0ABR1WKA7</accession>
<protein>
    <recommendedName>
        <fullName evidence="3">F-box domain-containing protein</fullName>
    </recommendedName>
</protein>
<gene>
    <name evidence="1" type="ORF">PG996_002719</name>
</gene>
<dbReference type="Proteomes" id="UP001446871">
    <property type="component" value="Unassembled WGS sequence"/>
</dbReference>
<evidence type="ECO:0000313" key="1">
    <source>
        <dbReference type="EMBL" id="KAK8083938.1"/>
    </source>
</evidence>
<evidence type="ECO:0008006" key="3">
    <source>
        <dbReference type="Google" id="ProtNLM"/>
    </source>
</evidence>
<keyword evidence="2" id="KW-1185">Reference proteome</keyword>
<proteinExistence type="predicted"/>
<dbReference type="EMBL" id="JAQQWM010000001">
    <property type="protein sequence ID" value="KAK8083938.1"/>
    <property type="molecule type" value="Genomic_DNA"/>
</dbReference>
<sequence>MRSTMPLLPAEVWCLIRGLLENDKRTLACLCQTCKSLQEFAEPTLYARYDIHIYPNDNGPQTRLFVAFYRTVLETPRLAALVTFLQVMIAIPAADEAGQSSEAEEEAARLLDQTVTDRFHFRYKLDLVVKRKWGVVPLAGLLPFLLPNLEHCNILEVLHYETFRLVRCLHRARRLPPLVALTRMFLMFSTYIPTGSCGMPDAFRLSSVAPLIELAPNLRELELAGCQGHEPDRRRPRIAIRREEGELISPLLPKFPASLQALEIRLSHFNAAELAHALSEYRSLRRFAYSEGGPDMFKPASIPNYHEITAGQVIEALRPVAHDTLERLELNLWRAPRLRDVGRPRLIRGNLGDAFPHLAEVRLSAEDLFWTLGPKPTTIEPTGGGGRLVSLLPEQTLCVLEFHEFDALVVPDLQRMAHAVAYEGRFPRLRTVRVNVAPEDPTTVTVHFRRLLPMLEVLSVEQRAVLEELFGRAGVEVLLKPNWMWGSRRDKRLP</sequence>
<reference evidence="1 2" key="1">
    <citation type="submission" date="2023-01" db="EMBL/GenBank/DDBJ databases">
        <title>Analysis of 21 Apiospora genomes using comparative genomics revels a genus with tremendous synthesis potential of carbohydrate active enzymes and secondary metabolites.</title>
        <authorList>
            <person name="Sorensen T."/>
        </authorList>
    </citation>
    <scope>NUCLEOTIDE SEQUENCE [LARGE SCALE GENOMIC DNA]</scope>
    <source>
        <strain evidence="1 2">CBS 83171</strain>
    </source>
</reference>
<comment type="caution">
    <text evidence="1">The sequence shown here is derived from an EMBL/GenBank/DDBJ whole genome shotgun (WGS) entry which is preliminary data.</text>
</comment>
<name>A0ABR1WKA7_9PEZI</name>
<evidence type="ECO:0000313" key="2">
    <source>
        <dbReference type="Proteomes" id="UP001446871"/>
    </source>
</evidence>